<comment type="caution">
    <text evidence="1">The sequence shown here is derived from an EMBL/GenBank/DDBJ whole genome shotgun (WGS) entry which is preliminary data.</text>
</comment>
<proteinExistence type="predicted"/>
<dbReference type="PIRSF" id="PIRSF005295">
    <property type="entry name" value="UCP005295_TatD"/>
    <property type="match status" value="1"/>
</dbReference>
<dbReference type="PANTHER" id="PTHR42658">
    <property type="entry name" value="HYDROLASE TATD"/>
    <property type="match status" value="1"/>
</dbReference>
<accession>X1RVF0</accession>
<dbReference type="InterPro" id="IPR032466">
    <property type="entry name" value="Metal_Hydrolase"/>
</dbReference>
<dbReference type="SUPFAM" id="SSF51556">
    <property type="entry name" value="Metallo-dependent hydrolases"/>
    <property type="match status" value="1"/>
</dbReference>
<dbReference type="GO" id="GO:0016788">
    <property type="term" value="F:hydrolase activity, acting on ester bonds"/>
    <property type="evidence" value="ECO:0007669"/>
    <property type="project" value="InterPro"/>
</dbReference>
<feature type="non-terminal residue" evidence="1">
    <location>
        <position position="1"/>
    </location>
</feature>
<dbReference type="AlphaFoldDB" id="X1RVF0"/>
<sequence>SMATAGITAVVTLTYYPHLHLPITSQTLLDYFERAINFETWRGKQELIDVYVGVALNPVNIPPDYEKVLEVIPKYVTKERVVAIGEIGLEPGSQTCPDLGRQKEILRAQLKIAKEYGMPVVFHTPHSDKETWVEQYLELITEEKVEPSKVVIDHADASVAKNVFDFGCNVGISVQPWRGLGPKDAAKILKDCDLNSVLINSDCNSTLPSDPLSVPKTALEMKRIGFTEGDIRQVVFRNPMRIFNLEQYEEINN</sequence>
<evidence type="ECO:0000313" key="1">
    <source>
        <dbReference type="EMBL" id="GAI67175.1"/>
    </source>
</evidence>
<dbReference type="EMBL" id="BARW01004852">
    <property type="protein sequence ID" value="GAI67175.1"/>
    <property type="molecule type" value="Genomic_DNA"/>
</dbReference>
<reference evidence="1" key="1">
    <citation type="journal article" date="2014" name="Front. Microbiol.">
        <title>High frequency of phylogenetically diverse reductive dehalogenase-homologous genes in deep subseafloor sedimentary metagenomes.</title>
        <authorList>
            <person name="Kawai M."/>
            <person name="Futagami T."/>
            <person name="Toyoda A."/>
            <person name="Takaki Y."/>
            <person name="Nishi S."/>
            <person name="Hori S."/>
            <person name="Arai W."/>
            <person name="Tsubouchi T."/>
            <person name="Morono Y."/>
            <person name="Uchiyama I."/>
            <person name="Ito T."/>
            <person name="Fujiyama A."/>
            <person name="Inagaki F."/>
            <person name="Takami H."/>
        </authorList>
    </citation>
    <scope>NUCLEOTIDE SEQUENCE</scope>
    <source>
        <strain evidence="1">Expedition CK06-06</strain>
    </source>
</reference>
<dbReference type="InterPro" id="IPR001130">
    <property type="entry name" value="TatD-like"/>
</dbReference>
<protein>
    <recommendedName>
        <fullName evidence="2">Amidohydrolase-related domain-containing protein</fullName>
    </recommendedName>
</protein>
<organism evidence="1">
    <name type="scientific">marine sediment metagenome</name>
    <dbReference type="NCBI Taxonomy" id="412755"/>
    <lineage>
        <taxon>unclassified sequences</taxon>
        <taxon>metagenomes</taxon>
        <taxon>ecological metagenomes</taxon>
    </lineage>
</organism>
<dbReference type="InterPro" id="IPR012022">
    <property type="entry name" value="UCP005295"/>
</dbReference>
<evidence type="ECO:0008006" key="2">
    <source>
        <dbReference type="Google" id="ProtNLM"/>
    </source>
</evidence>
<dbReference type="Pfam" id="PF01026">
    <property type="entry name" value="TatD_DNase"/>
    <property type="match status" value="1"/>
</dbReference>
<gene>
    <name evidence="1" type="ORF">S12H4_11022</name>
</gene>
<dbReference type="PANTHER" id="PTHR42658:SF1">
    <property type="entry name" value="HYDROLASE TATD"/>
    <property type="match status" value="1"/>
</dbReference>
<name>X1RVF0_9ZZZZ</name>
<dbReference type="Gene3D" id="3.20.20.140">
    <property type="entry name" value="Metal-dependent hydrolases"/>
    <property type="match status" value="1"/>
</dbReference>